<organism evidence="3">
    <name type="scientific">Emiliania huxleyi</name>
    <name type="common">Coccolithophore</name>
    <name type="synonym">Pontosphaera huxleyi</name>
    <dbReference type="NCBI Taxonomy" id="2903"/>
    <lineage>
        <taxon>Eukaryota</taxon>
        <taxon>Haptista</taxon>
        <taxon>Haptophyta</taxon>
        <taxon>Prymnesiophyceae</taxon>
        <taxon>Isochrysidales</taxon>
        <taxon>Noelaerhabdaceae</taxon>
        <taxon>Emiliania</taxon>
    </lineage>
</organism>
<sequence length="456" mass="48520">MILLPLLLALPPLGLRRPAPLARRCAPQVALVPRNRVACYGCGAELQADVAGSPGYMEPERYEMKRKRRQLRETLCDRCRRLSSGEILPAVVEGRLKRPSGAAVGEEGRGITTPEALRGVLLPLRERPALIALLVDLTDVAGTLLPRVRELVGGNPILLIGTKLDLLPRGTEPERVADWLRGAARKIGGVVDVHLVSSKSGDGLQAAARALLAERRGRDLFLLGAANVGKSAFLQSLLPLVSPATPRHLPLSASTPGTTLSLLPIDCFSGGSQLYDTPGVHLHHRMSARLLPAELAMTMPRGRMRPYTPREAAAEGSSFFWGGLARIDVVSAPPALRLTFCTGGSRLRLHECPTAEAAEAHAARAGIEWTPPQDAASAAELGELQLVRTARLRLTPCEQAADLAISGLGWVSVGCLPTLQQGALEATLAVWVPRGVEVFVRPPMPVGGLPTVGSEA</sequence>
<dbReference type="PANTHER" id="PTHR47569:SF2">
    <property type="entry name" value="NO-ASSOCIATED PROTEIN 1, CHLOROPLASTIC_MITOCHONDRIAL"/>
    <property type="match status" value="1"/>
</dbReference>
<dbReference type="PANTHER" id="PTHR47569">
    <property type="entry name" value="NO-ASSOCIATED PROTEIN 1, CHLOROPLASTIC/MITOCHONDRIAL"/>
    <property type="match status" value="1"/>
</dbReference>
<reference evidence="3" key="1">
    <citation type="submission" date="2021-08" db="EMBL/GenBank/DDBJ databases">
        <title>Aerobic Bacteria Produce Nitric Oxide Through Denitrification During Microbial Interactions.</title>
        <authorList>
            <person name="Abada A."/>
            <person name="Sperfeld M."/>
            <person name="Carmieli R."/>
            <person name="Ben-Dor S."/>
            <person name="Babbin A."/>
            <person name="Segev E."/>
        </authorList>
    </citation>
    <scope>NUCLEOTIDE SEQUENCE</scope>
    <source>
        <strain evidence="3">CCMP3266</strain>
    </source>
</reference>
<dbReference type="InterPro" id="IPR006073">
    <property type="entry name" value="GTP-bd"/>
</dbReference>
<dbReference type="GO" id="GO:0005525">
    <property type="term" value="F:GTP binding"/>
    <property type="evidence" value="ECO:0007669"/>
    <property type="project" value="InterPro"/>
</dbReference>
<evidence type="ECO:0000259" key="2">
    <source>
        <dbReference type="Pfam" id="PF01926"/>
    </source>
</evidence>
<feature type="signal peptide" evidence="1">
    <location>
        <begin position="1"/>
        <end position="16"/>
    </location>
</feature>
<gene>
    <name evidence="3" type="primary">NOA2</name>
</gene>
<protein>
    <submittedName>
        <fullName evidence="3">Nitric oxide associated 2</fullName>
    </submittedName>
</protein>
<dbReference type="InterPro" id="IPR027417">
    <property type="entry name" value="P-loop_NTPase"/>
</dbReference>
<dbReference type="GO" id="GO:0003924">
    <property type="term" value="F:GTPase activity"/>
    <property type="evidence" value="ECO:0007669"/>
    <property type="project" value="InterPro"/>
</dbReference>
<dbReference type="Gene3D" id="3.40.50.300">
    <property type="entry name" value="P-loop containing nucleotide triphosphate hydrolases"/>
    <property type="match status" value="1"/>
</dbReference>
<keyword evidence="1" id="KW-0732">Signal</keyword>
<dbReference type="InterPro" id="IPR044229">
    <property type="entry name" value="NOA1"/>
</dbReference>
<dbReference type="EMBL" id="MZ773650">
    <property type="protein sequence ID" value="UGS80639.1"/>
    <property type="molecule type" value="mRNA"/>
</dbReference>
<dbReference type="Pfam" id="PF01926">
    <property type="entry name" value="MMR_HSR1"/>
    <property type="match status" value="1"/>
</dbReference>
<feature type="chain" id="PRO_5037610356" evidence="1">
    <location>
        <begin position="17"/>
        <end position="456"/>
    </location>
</feature>
<dbReference type="SUPFAM" id="SSF52540">
    <property type="entry name" value="P-loop containing nucleoside triphosphate hydrolases"/>
    <property type="match status" value="1"/>
</dbReference>
<name>A0A976QQB4_EMIHU</name>
<dbReference type="AlphaFoldDB" id="A0A976QQB4"/>
<evidence type="ECO:0000256" key="1">
    <source>
        <dbReference type="SAM" id="SignalP"/>
    </source>
</evidence>
<feature type="domain" description="G" evidence="2">
    <location>
        <begin position="221"/>
        <end position="281"/>
    </location>
</feature>
<evidence type="ECO:0000313" key="3">
    <source>
        <dbReference type="EMBL" id="UGS80639.1"/>
    </source>
</evidence>
<reference evidence="3" key="2">
    <citation type="submission" date="2022-09" db="EMBL/GenBank/DDBJ databases">
        <title>Resolving the microalgal gene landscape at the strain level: A novel hybrid transcriptome of Emiliania huxleyi CCMP3266.</title>
        <authorList>
            <person name="Sperfeld M."/>
            <person name="Yahalomi D."/>
            <person name="Segev E."/>
        </authorList>
    </citation>
    <scope>NUCLEOTIDE SEQUENCE</scope>
    <source>
        <strain evidence="3">CCMP3266</strain>
    </source>
</reference>
<accession>A0A976QQB4</accession>
<proteinExistence type="evidence at transcript level"/>